<organism evidence="1 2">
    <name type="scientific">Rhipicephalus sanguineus</name>
    <name type="common">Brown dog tick</name>
    <name type="synonym">Ixodes sanguineus</name>
    <dbReference type="NCBI Taxonomy" id="34632"/>
    <lineage>
        <taxon>Eukaryota</taxon>
        <taxon>Metazoa</taxon>
        <taxon>Ecdysozoa</taxon>
        <taxon>Arthropoda</taxon>
        <taxon>Chelicerata</taxon>
        <taxon>Arachnida</taxon>
        <taxon>Acari</taxon>
        <taxon>Parasitiformes</taxon>
        <taxon>Ixodida</taxon>
        <taxon>Ixodoidea</taxon>
        <taxon>Ixodidae</taxon>
        <taxon>Rhipicephalinae</taxon>
        <taxon>Rhipicephalus</taxon>
        <taxon>Rhipicephalus</taxon>
    </lineage>
</organism>
<sequence length="292" mass="32637">MPETYRPLWWILADCKGHNKALDAYRAFYSEQTVPVDVSASFLFREVYCEPIRSLFEKPIYQLDCAIEWSGVVWFGPSAKHLQVSHAWCNADPDKASGKALFLWLVPSRLEASQLATHPADRYVSISSMSFDTLARLVERVLYVDFRQNNRNTCEGRVAEYRLIAPYPYILKVLINEIRLVEIYLHLKISAMLVGKVVNLIPSRPGSAAVSAPRILERRLTTGCDCIGGPVRPASLCGGLFTSAGSLPREACDDAALAVLRPWDPLLQCAHLSLQCPGAAAARWTNEIMVQR</sequence>
<proteinExistence type="predicted"/>
<comment type="caution">
    <text evidence="1">The sequence shown here is derived from an EMBL/GenBank/DDBJ whole genome shotgun (WGS) entry which is preliminary data.</text>
</comment>
<dbReference type="AlphaFoldDB" id="A0A9D4QHH7"/>
<reference evidence="1" key="2">
    <citation type="submission" date="2021-09" db="EMBL/GenBank/DDBJ databases">
        <authorList>
            <person name="Jia N."/>
            <person name="Wang J."/>
            <person name="Shi W."/>
            <person name="Du L."/>
            <person name="Sun Y."/>
            <person name="Zhan W."/>
            <person name="Jiang J."/>
            <person name="Wang Q."/>
            <person name="Zhang B."/>
            <person name="Ji P."/>
            <person name="Sakyi L.B."/>
            <person name="Cui X."/>
            <person name="Yuan T."/>
            <person name="Jiang B."/>
            <person name="Yang W."/>
            <person name="Lam T.T.-Y."/>
            <person name="Chang Q."/>
            <person name="Ding S."/>
            <person name="Wang X."/>
            <person name="Zhu J."/>
            <person name="Ruan X."/>
            <person name="Zhao L."/>
            <person name="Wei J."/>
            <person name="Que T."/>
            <person name="Du C."/>
            <person name="Cheng J."/>
            <person name="Dai P."/>
            <person name="Han X."/>
            <person name="Huang E."/>
            <person name="Gao Y."/>
            <person name="Liu J."/>
            <person name="Shao H."/>
            <person name="Ye R."/>
            <person name="Li L."/>
            <person name="Wei W."/>
            <person name="Wang X."/>
            <person name="Wang C."/>
            <person name="Huo Q."/>
            <person name="Li W."/>
            <person name="Guo W."/>
            <person name="Chen H."/>
            <person name="Chen S."/>
            <person name="Zhou L."/>
            <person name="Zhou L."/>
            <person name="Ni X."/>
            <person name="Tian J."/>
            <person name="Zhou Y."/>
            <person name="Sheng Y."/>
            <person name="Liu T."/>
            <person name="Pan Y."/>
            <person name="Xia L."/>
            <person name="Li J."/>
            <person name="Zhao F."/>
            <person name="Cao W."/>
        </authorList>
    </citation>
    <scope>NUCLEOTIDE SEQUENCE</scope>
    <source>
        <strain evidence="1">Rsan-2018</strain>
        <tissue evidence="1">Larvae</tissue>
    </source>
</reference>
<protein>
    <submittedName>
        <fullName evidence="1">Uncharacterized protein</fullName>
    </submittedName>
</protein>
<dbReference type="Proteomes" id="UP000821837">
    <property type="component" value="Chromosome 1"/>
</dbReference>
<dbReference type="VEuPathDB" id="VectorBase:RSAN_031970"/>
<accession>A0A9D4QHH7</accession>
<evidence type="ECO:0000313" key="2">
    <source>
        <dbReference type="Proteomes" id="UP000821837"/>
    </source>
</evidence>
<reference evidence="1" key="1">
    <citation type="journal article" date="2020" name="Cell">
        <title>Large-Scale Comparative Analyses of Tick Genomes Elucidate Their Genetic Diversity and Vector Capacities.</title>
        <authorList>
            <consortium name="Tick Genome and Microbiome Consortium (TIGMIC)"/>
            <person name="Jia N."/>
            <person name="Wang J."/>
            <person name="Shi W."/>
            <person name="Du L."/>
            <person name="Sun Y."/>
            <person name="Zhan W."/>
            <person name="Jiang J.F."/>
            <person name="Wang Q."/>
            <person name="Zhang B."/>
            <person name="Ji P."/>
            <person name="Bell-Sakyi L."/>
            <person name="Cui X.M."/>
            <person name="Yuan T.T."/>
            <person name="Jiang B.G."/>
            <person name="Yang W.F."/>
            <person name="Lam T.T."/>
            <person name="Chang Q.C."/>
            <person name="Ding S.J."/>
            <person name="Wang X.J."/>
            <person name="Zhu J.G."/>
            <person name="Ruan X.D."/>
            <person name="Zhao L."/>
            <person name="Wei J.T."/>
            <person name="Ye R.Z."/>
            <person name="Que T.C."/>
            <person name="Du C.H."/>
            <person name="Zhou Y.H."/>
            <person name="Cheng J.X."/>
            <person name="Dai P.F."/>
            <person name="Guo W.B."/>
            <person name="Han X.H."/>
            <person name="Huang E.J."/>
            <person name="Li L.F."/>
            <person name="Wei W."/>
            <person name="Gao Y.C."/>
            <person name="Liu J.Z."/>
            <person name="Shao H.Z."/>
            <person name="Wang X."/>
            <person name="Wang C.C."/>
            <person name="Yang T.C."/>
            <person name="Huo Q.B."/>
            <person name="Li W."/>
            <person name="Chen H.Y."/>
            <person name="Chen S.E."/>
            <person name="Zhou L.G."/>
            <person name="Ni X.B."/>
            <person name="Tian J.H."/>
            <person name="Sheng Y."/>
            <person name="Liu T."/>
            <person name="Pan Y.S."/>
            <person name="Xia L.Y."/>
            <person name="Li J."/>
            <person name="Zhao F."/>
            <person name="Cao W.C."/>
        </authorList>
    </citation>
    <scope>NUCLEOTIDE SEQUENCE</scope>
    <source>
        <strain evidence="1">Rsan-2018</strain>
    </source>
</reference>
<gene>
    <name evidence="1" type="ORF">HPB52_005591</name>
</gene>
<keyword evidence="2" id="KW-1185">Reference proteome</keyword>
<evidence type="ECO:0000313" key="1">
    <source>
        <dbReference type="EMBL" id="KAH7982551.1"/>
    </source>
</evidence>
<dbReference type="EMBL" id="JABSTV010001245">
    <property type="protein sequence ID" value="KAH7982551.1"/>
    <property type="molecule type" value="Genomic_DNA"/>
</dbReference>
<name>A0A9D4QHH7_RHISA</name>